<comment type="caution">
    <text evidence="1">The sequence shown here is derived from an EMBL/GenBank/DDBJ whole genome shotgun (WGS) entry which is preliminary data.</text>
</comment>
<dbReference type="Proteomes" id="UP000787672">
    <property type="component" value="Unassembled WGS sequence"/>
</dbReference>
<name>A0ABS6F8B8_9FIRM</name>
<evidence type="ECO:0000313" key="2">
    <source>
        <dbReference type="Proteomes" id="UP000787672"/>
    </source>
</evidence>
<accession>A0ABS6F8B8</accession>
<organism evidence="1 2">
    <name type="scientific">Dysosmobacter acutus</name>
    <dbReference type="NCBI Taxonomy" id="2841504"/>
    <lineage>
        <taxon>Bacteria</taxon>
        <taxon>Bacillati</taxon>
        <taxon>Bacillota</taxon>
        <taxon>Clostridia</taxon>
        <taxon>Eubacteriales</taxon>
        <taxon>Oscillospiraceae</taxon>
        <taxon>Dysosmobacter</taxon>
    </lineage>
</organism>
<protein>
    <submittedName>
        <fullName evidence="1">Uncharacterized protein</fullName>
    </submittedName>
</protein>
<reference evidence="1 2" key="1">
    <citation type="submission" date="2021-06" db="EMBL/GenBank/DDBJ databases">
        <authorList>
            <person name="Sun Q."/>
            <person name="Li D."/>
        </authorList>
    </citation>
    <scope>NUCLEOTIDE SEQUENCE [LARGE SCALE GENOMIC DNA]</scope>
    <source>
        <strain evidence="1 2">MSJ-2</strain>
    </source>
</reference>
<keyword evidence="2" id="KW-1185">Reference proteome</keyword>
<sequence>MAEKTGLGNQRKEKRLVGTVVYIHPKGRFYTLEFNLPHGSFRESFPMELGGAS</sequence>
<gene>
    <name evidence="1" type="ORF">KQI82_06290</name>
</gene>
<dbReference type="RefSeq" id="WP_216632009.1">
    <property type="nucleotide sequence ID" value="NZ_JAHLQN010000001.1"/>
</dbReference>
<dbReference type="EMBL" id="JAHLQN010000001">
    <property type="protein sequence ID" value="MBU5626528.1"/>
    <property type="molecule type" value="Genomic_DNA"/>
</dbReference>
<proteinExistence type="predicted"/>
<evidence type="ECO:0000313" key="1">
    <source>
        <dbReference type="EMBL" id="MBU5626528.1"/>
    </source>
</evidence>